<name>A0ABT4D8M2_9CLOT</name>
<feature type="transmembrane region" description="Helical" evidence="3">
    <location>
        <begin position="379"/>
        <end position="400"/>
    </location>
</feature>
<dbReference type="InterPro" id="IPR004995">
    <property type="entry name" value="Spore_Ger"/>
</dbReference>
<dbReference type="InterPro" id="IPR050768">
    <property type="entry name" value="UPF0353/GerABKA_families"/>
</dbReference>
<evidence type="ECO:0000313" key="4">
    <source>
        <dbReference type="EMBL" id="MCY6958659.1"/>
    </source>
</evidence>
<proteinExistence type="inferred from homology"/>
<dbReference type="PIRSF" id="PIRSF005690">
    <property type="entry name" value="GerBA"/>
    <property type="match status" value="1"/>
</dbReference>
<evidence type="ECO:0000256" key="2">
    <source>
        <dbReference type="ARBA" id="ARBA00023136"/>
    </source>
</evidence>
<evidence type="ECO:0000313" key="5">
    <source>
        <dbReference type="Proteomes" id="UP001144612"/>
    </source>
</evidence>
<dbReference type="RefSeq" id="WP_268061077.1">
    <property type="nucleotide sequence ID" value="NZ_JAPQFJ010000007.1"/>
</dbReference>
<keyword evidence="5" id="KW-1185">Reference proteome</keyword>
<evidence type="ECO:0000256" key="3">
    <source>
        <dbReference type="SAM" id="Phobius"/>
    </source>
</evidence>
<protein>
    <submittedName>
        <fullName evidence="4">Spore germination protein</fullName>
    </submittedName>
</protein>
<gene>
    <name evidence="4" type="ORF">OW729_08585</name>
</gene>
<feature type="transmembrane region" description="Helical" evidence="3">
    <location>
        <begin position="356"/>
        <end position="373"/>
    </location>
</feature>
<feature type="transmembrane region" description="Helical" evidence="3">
    <location>
        <begin position="289"/>
        <end position="309"/>
    </location>
</feature>
<keyword evidence="3" id="KW-1133">Transmembrane helix</keyword>
<reference evidence="4" key="1">
    <citation type="submission" date="2022-12" db="EMBL/GenBank/DDBJ databases">
        <title>Clostridium sp. nov., isolated from industrial wastewater.</title>
        <authorList>
            <person name="Jiayan W."/>
        </authorList>
    </citation>
    <scope>NUCLEOTIDE SEQUENCE</scope>
    <source>
        <strain evidence="4">ZC22-4</strain>
    </source>
</reference>
<feature type="transmembrane region" description="Helical" evidence="3">
    <location>
        <begin position="412"/>
        <end position="436"/>
    </location>
</feature>
<organism evidence="4 5">
    <name type="scientific">Clostridium brassicae</name>
    <dbReference type="NCBI Taxonomy" id="2999072"/>
    <lineage>
        <taxon>Bacteria</taxon>
        <taxon>Bacillati</taxon>
        <taxon>Bacillota</taxon>
        <taxon>Clostridia</taxon>
        <taxon>Eubacteriales</taxon>
        <taxon>Clostridiaceae</taxon>
        <taxon>Clostridium</taxon>
    </lineage>
</organism>
<dbReference type="Pfam" id="PF03323">
    <property type="entry name" value="GerA"/>
    <property type="match status" value="1"/>
</dbReference>
<keyword evidence="2 3" id="KW-0472">Membrane</keyword>
<dbReference type="Proteomes" id="UP001144612">
    <property type="component" value="Unassembled WGS sequence"/>
</dbReference>
<accession>A0ABT4D8M2</accession>
<comment type="caution">
    <text evidence="4">The sequence shown here is derived from an EMBL/GenBank/DDBJ whole genome shotgun (WGS) entry which is preliminary data.</text>
</comment>
<feature type="transmembrane region" description="Helical" evidence="3">
    <location>
        <begin position="329"/>
        <end position="349"/>
    </location>
</feature>
<sequence length="491" mass="55250">MEKSILTENLKNNISLISSKIPSNFNFVKRDLVLKGNIKCTLLYINGLANQDYIEQGIIYPLLFKIEENLENNINLPKYISERYISCYDCKIVKELLTICYSLKHGKCVILIDNNDSCLICNTTGGSYRNITISNIENTIKGGKDSFIESLEINLALLQQRFKNDYFKIENYVLGIDSQKDVLLMYVDNIVDHKLLNQIREKLKSISLPYLGSVDYIAQCFQTTKLNILPQSKTTEKPDKVVSDLLHGKVAIMMDGCPQVLIVPAVFIEFFQSVEDYSDELPLANFIRILRILATFIVLTISPVYLTLLEYNAALLPLPLIKILINSRLGIPLSPFLEVLSMELIIEFLREGGLRLPFPIGQTLGIVGGIVLGEAATKAGLVSNVTLVIVSINVISTFIIPNYDATLSIRFLRFPLLILTKLFGFLGLILGLYFLFLHLISMDSFGIPYFTPFAPIRGSHLEDSAIRGPLNDLNKGQNLFKFTKNKGNKNE</sequence>
<evidence type="ECO:0000256" key="1">
    <source>
        <dbReference type="ARBA" id="ARBA00005278"/>
    </source>
</evidence>
<dbReference type="EMBL" id="JAPQFJ010000007">
    <property type="protein sequence ID" value="MCY6958659.1"/>
    <property type="molecule type" value="Genomic_DNA"/>
</dbReference>
<keyword evidence="3" id="KW-0812">Transmembrane</keyword>
<dbReference type="PANTHER" id="PTHR22550">
    <property type="entry name" value="SPORE GERMINATION PROTEIN"/>
    <property type="match status" value="1"/>
</dbReference>
<dbReference type="PANTHER" id="PTHR22550:SF16">
    <property type="entry name" value="SPORE GERMINATION PROTEIN"/>
    <property type="match status" value="1"/>
</dbReference>
<comment type="similarity">
    <text evidence="1">Belongs to the GerABKA family.</text>
</comment>